<dbReference type="PANTHER" id="PTHR12526">
    <property type="entry name" value="GLYCOSYLTRANSFERASE"/>
    <property type="match status" value="1"/>
</dbReference>
<dbReference type="Pfam" id="PF00534">
    <property type="entry name" value="Glycos_transf_1"/>
    <property type="match status" value="1"/>
</dbReference>
<keyword evidence="1" id="KW-0328">Glycosyltransferase</keyword>
<evidence type="ECO:0000259" key="3">
    <source>
        <dbReference type="Pfam" id="PF00534"/>
    </source>
</evidence>
<proteinExistence type="predicted"/>
<comment type="caution">
    <text evidence="5">The sequence shown here is derived from an EMBL/GenBank/DDBJ whole genome shotgun (WGS) entry which is preliminary data.</text>
</comment>
<dbReference type="GO" id="GO:0016757">
    <property type="term" value="F:glycosyltransferase activity"/>
    <property type="evidence" value="ECO:0007669"/>
    <property type="project" value="UniProtKB-KW"/>
</dbReference>
<dbReference type="SUPFAM" id="SSF53756">
    <property type="entry name" value="UDP-Glycosyltransferase/glycogen phosphorylase"/>
    <property type="match status" value="1"/>
</dbReference>
<evidence type="ECO:0000256" key="2">
    <source>
        <dbReference type="ARBA" id="ARBA00022679"/>
    </source>
</evidence>
<dbReference type="EMBL" id="JAOPKA010000016">
    <property type="protein sequence ID" value="MCU4743583.1"/>
    <property type="molecule type" value="Genomic_DNA"/>
</dbReference>
<dbReference type="Pfam" id="PF13439">
    <property type="entry name" value="Glyco_transf_4"/>
    <property type="match status" value="1"/>
</dbReference>
<keyword evidence="2" id="KW-0808">Transferase</keyword>
<evidence type="ECO:0000313" key="5">
    <source>
        <dbReference type="EMBL" id="MCU4743583.1"/>
    </source>
</evidence>
<dbReference type="Gene3D" id="3.40.50.2000">
    <property type="entry name" value="Glycogen Phosphorylase B"/>
    <property type="match status" value="2"/>
</dbReference>
<reference evidence="5" key="1">
    <citation type="submission" date="2022-09" db="EMBL/GenBank/DDBJ databases">
        <title>Enrichment on poylsaccharides allowed isolation of novel metabolic and taxonomic groups of Haloarchaea.</title>
        <authorList>
            <person name="Sorokin D.Y."/>
            <person name="Elcheninov A.G."/>
            <person name="Khizhniak T.V."/>
            <person name="Kolganova T.V."/>
            <person name="Kublanov I.V."/>
        </authorList>
    </citation>
    <scope>NUCLEOTIDE SEQUENCE</scope>
    <source>
        <strain evidence="5">AArc-xg1-1</strain>
    </source>
</reference>
<dbReference type="PANTHER" id="PTHR12526:SF510">
    <property type="entry name" value="D-INOSITOL 3-PHOSPHATE GLYCOSYLTRANSFERASE"/>
    <property type="match status" value="1"/>
</dbReference>
<evidence type="ECO:0000256" key="1">
    <source>
        <dbReference type="ARBA" id="ARBA00022676"/>
    </source>
</evidence>
<gene>
    <name evidence="5" type="ORF">OB960_19545</name>
</gene>
<feature type="domain" description="Glycosyl transferase family 1" evidence="3">
    <location>
        <begin position="180"/>
        <end position="334"/>
    </location>
</feature>
<dbReference type="CDD" id="cd03801">
    <property type="entry name" value="GT4_PimA-like"/>
    <property type="match status" value="1"/>
</dbReference>
<dbReference type="AlphaFoldDB" id="A0AAP2Z2V2"/>
<dbReference type="Proteomes" id="UP001321018">
    <property type="component" value="Unassembled WGS sequence"/>
</dbReference>
<accession>A0AAP2Z2V2</accession>
<dbReference type="InterPro" id="IPR001296">
    <property type="entry name" value="Glyco_trans_1"/>
</dbReference>
<evidence type="ECO:0000259" key="4">
    <source>
        <dbReference type="Pfam" id="PF13439"/>
    </source>
</evidence>
<protein>
    <submittedName>
        <fullName evidence="5">Glycosyltransferase family 4 protein</fullName>
    </submittedName>
</protein>
<feature type="domain" description="Glycosyltransferase subfamily 4-like N-terminal" evidence="4">
    <location>
        <begin position="13"/>
        <end position="162"/>
    </location>
</feature>
<dbReference type="RefSeq" id="WP_338005400.1">
    <property type="nucleotide sequence ID" value="NZ_JAOPKA010000016.1"/>
</dbReference>
<sequence length="362" mass="40153">MKVLLLSGKLDSGGAPRVCHQIARHLPADVELHLAFLGGENGLVDRFEQSGISVERLADSPVSPAAARALDHHLRTHTYDLVHTHMLSAGVIGRPVATLHGIPVIHTIHTNYEMRPIQARLADVLTAPFGNLTVCVSASANRALPKHYLSETDVVYNCIDPDEVRNEAAVPWDDLEWTDNLDNEAPIVANVARYDPKKRRVDLIDGFQYVIRSVPDAQLVLTGRHGNRQRQLAKRAGKLGISDNVFFVGFVKNPQTVYHHADVIAFPSEAEGFSIGMLEAMVHERPVVASNIPAFVDALGDEYPAYAPVRTPEVLAETLCSVLLDSSYREELTDIMKERLERFSGDRAAKHYYELYQSLIDE</sequence>
<name>A0AAP2Z2V2_9EURY</name>
<dbReference type="InterPro" id="IPR028098">
    <property type="entry name" value="Glyco_trans_4-like_N"/>
</dbReference>
<organism evidence="5 6">
    <name type="scientific">Natronoglomus mannanivorans</name>
    <dbReference type="NCBI Taxonomy" id="2979990"/>
    <lineage>
        <taxon>Archaea</taxon>
        <taxon>Methanobacteriati</taxon>
        <taxon>Methanobacteriota</taxon>
        <taxon>Stenosarchaea group</taxon>
        <taxon>Halobacteria</taxon>
        <taxon>Halobacteriales</taxon>
        <taxon>Natrialbaceae</taxon>
        <taxon>Natronoglomus</taxon>
    </lineage>
</organism>
<evidence type="ECO:0000313" key="6">
    <source>
        <dbReference type="Proteomes" id="UP001321018"/>
    </source>
</evidence>